<dbReference type="AlphaFoldDB" id="A0A1F6CTH6"/>
<dbReference type="EMBL" id="MFKT01000029">
    <property type="protein sequence ID" value="OGG52407.1"/>
    <property type="molecule type" value="Genomic_DNA"/>
</dbReference>
<gene>
    <name evidence="1" type="ORF">A2851_05170</name>
</gene>
<comment type="caution">
    <text evidence="1">The sequence shown here is derived from an EMBL/GenBank/DDBJ whole genome shotgun (WGS) entry which is preliminary data.</text>
</comment>
<evidence type="ECO:0000313" key="2">
    <source>
        <dbReference type="Proteomes" id="UP000176863"/>
    </source>
</evidence>
<evidence type="ECO:0000313" key="1">
    <source>
        <dbReference type="EMBL" id="OGG52407.1"/>
    </source>
</evidence>
<protein>
    <recommendedName>
        <fullName evidence="3">DUF5666 domain-containing protein</fullName>
    </recommendedName>
</protein>
<name>A0A1F6CTH6_9BACT</name>
<organism evidence="1 2">
    <name type="scientific">Candidatus Kaiserbacteria bacterium RIFCSPHIGHO2_01_FULL_53_29</name>
    <dbReference type="NCBI Taxonomy" id="1798480"/>
    <lineage>
        <taxon>Bacteria</taxon>
        <taxon>Candidatus Kaiseribacteriota</taxon>
    </lineage>
</organism>
<reference evidence="1 2" key="1">
    <citation type="journal article" date="2016" name="Nat. Commun.">
        <title>Thousands of microbial genomes shed light on interconnected biogeochemical processes in an aquifer system.</title>
        <authorList>
            <person name="Anantharaman K."/>
            <person name="Brown C.T."/>
            <person name="Hug L.A."/>
            <person name="Sharon I."/>
            <person name="Castelle C.J."/>
            <person name="Probst A.J."/>
            <person name="Thomas B.C."/>
            <person name="Singh A."/>
            <person name="Wilkins M.J."/>
            <person name="Karaoz U."/>
            <person name="Brodie E.L."/>
            <person name="Williams K.H."/>
            <person name="Hubbard S.S."/>
            <person name="Banfield J.F."/>
        </authorList>
    </citation>
    <scope>NUCLEOTIDE SEQUENCE [LARGE SCALE GENOMIC DNA]</scope>
</reference>
<sequence length="163" mass="16999">MMPSYIFSQRIFTVAAVSVGALLLAGLFLYQVHAPPLARALSAGSAAITSSPGKAYLSAQAPVVAVSGEEAPMVEVNIANNGLVLLRGAHVLAMNGGTIHVGMSWGSSDLTWILETNYNTQFLTQNGKKETLSDIQVGDIVTVTGKISGGGTEPIIDTQVVRE</sequence>
<proteinExistence type="predicted"/>
<evidence type="ECO:0008006" key="3">
    <source>
        <dbReference type="Google" id="ProtNLM"/>
    </source>
</evidence>
<accession>A0A1F6CTH6</accession>
<dbReference type="Proteomes" id="UP000176863">
    <property type="component" value="Unassembled WGS sequence"/>
</dbReference>